<dbReference type="GO" id="GO:0005802">
    <property type="term" value="C:trans-Golgi network"/>
    <property type="evidence" value="ECO:0007669"/>
    <property type="project" value="TreeGrafter"/>
</dbReference>
<evidence type="ECO:0000259" key="1">
    <source>
        <dbReference type="PROSITE" id="PS50206"/>
    </source>
</evidence>
<dbReference type="PROSITE" id="PS50206">
    <property type="entry name" value="RHODANESE_3"/>
    <property type="match status" value="1"/>
</dbReference>
<dbReference type="WBParaSite" id="TTAC_0000217801-mRNA-1">
    <property type="protein sequence ID" value="TTAC_0000217801-mRNA-1"/>
    <property type="gene ID" value="TTAC_0000217801"/>
</dbReference>
<dbReference type="PANTHER" id="PTHR13297:SF5">
    <property type="entry name" value="TBC1 DOMAIN FAMILY MEMBER 23"/>
    <property type="match status" value="1"/>
</dbReference>
<dbReference type="AlphaFoldDB" id="A0A0R3WN40"/>
<dbReference type="SUPFAM" id="SSF52821">
    <property type="entry name" value="Rhodanese/Cell cycle control phosphatase"/>
    <property type="match status" value="1"/>
</dbReference>
<dbReference type="GO" id="GO:0042147">
    <property type="term" value="P:retrograde transport, endosome to Golgi"/>
    <property type="evidence" value="ECO:0007669"/>
    <property type="project" value="InterPro"/>
</dbReference>
<dbReference type="InterPro" id="IPR035969">
    <property type="entry name" value="Rab-GAP_TBC_sf"/>
</dbReference>
<dbReference type="InterPro" id="IPR001763">
    <property type="entry name" value="Rhodanese-like_dom"/>
</dbReference>
<name>A0A0R3WN40_HYDTA</name>
<evidence type="ECO:0000313" key="2">
    <source>
        <dbReference type="EMBL" id="VDM19095.1"/>
    </source>
</evidence>
<keyword evidence="3" id="KW-1185">Reference proteome</keyword>
<dbReference type="GO" id="GO:0005829">
    <property type="term" value="C:cytosol"/>
    <property type="evidence" value="ECO:0007669"/>
    <property type="project" value="GOC"/>
</dbReference>
<dbReference type="STRING" id="6205.A0A0R3WN40"/>
<proteinExistence type="predicted"/>
<accession>A0A0R3WN40</accession>
<dbReference type="GO" id="GO:0099041">
    <property type="term" value="P:vesicle tethering to Golgi"/>
    <property type="evidence" value="ECO:0007669"/>
    <property type="project" value="TreeGrafter"/>
</dbReference>
<dbReference type="Proteomes" id="UP000274429">
    <property type="component" value="Unassembled WGS sequence"/>
</dbReference>
<gene>
    <name evidence="2" type="ORF">TTAC_LOCUS2165</name>
</gene>
<evidence type="ECO:0000313" key="3">
    <source>
        <dbReference type="Proteomes" id="UP000274429"/>
    </source>
</evidence>
<dbReference type="Gene3D" id="1.10.472.80">
    <property type="entry name" value="Ypt/Rab-GAP domain of gyp1p, domain 3"/>
    <property type="match status" value="1"/>
</dbReference>
<evidence type="ECO:0000313" key="4">
    <source>
        <dbReference type="WBParaSite" id="TTAC_0000217801-mRNA-1"/>
    </source>
</evidence>
<dbReference type="OrthoDB" id="73307at2759"/>
<dbReference type="PANTHER" id="PTHR13297">
    <property type="entry name" value="TBC1 DOMAIN FAMILY MEMBER 23-RELATED"/>
    <property type="match status" value="1"/>
</dbReference>
<organism evidence="4">
    <name type="scientific">Hydatigena taeniaeformis</name>
    <name type="common">Feline tapeworm</name>
    <name type="synonym">Taenia taeniaeformis</name>
    <dbReference type="NCBI Taxonomy" id="6205"/>
    <lineage>
        <taxon>Eukaryota</taxon>
        <taxon>Metazoa</taxon>
        <taxon>Spiralia</taxon>
        <taxon>Lophotrochozoa</taxon>
        <taxon>Platyhelminthes</taxon>
        <taxon>Cestoda</taxon>
        <taxon>Eucestoda</taxon>
        <taxon>Cyclophyllidea</taxon>
        <taxon>Taeniidae</taxon>
        <taxon>Hydatigera</taxon>
    </lineage>
</organism>
<reference evidence="2 3" key="2">
    <citation type="submission" date="2018-11" db="EMBL/GenBank/DDBJ databases">
        <authorList>
            <consortium name="Pathogen Informatics"/>
        </authorList>
    </citation>
    <scope>NUCLEOTIDE SEQUENCE [LARGE SCALE GENOMIC DNA]</scope>
</reference>
<reference evidence="4" key="1">
    <citation type="submission" date="2017-02" db="UniProtKB">
        <authorList>
            <consortium name="WormBaseParasite"/>
        </authorList>
    </citation>
    <scope>IDENTIFICATION</scope>
</reference>
<sequence length="466" mass="52215">MASSASGSSLDDLSADDAWETELEIALLKGTDFADIKSISQARPVPARLRRDLWRSCLRVSPSIGGMSNFTEIYDLPNQEQLHSVCVTAASKAIASISRAMSSNLFILKEPPNVPQLTSDFESVLTHFCQTYALPFVSDNGWISILSTLYVFLHPIDREDLYVCFTSVYHRFIPSGTQDSHKLAPEAYAKSWLDSLFADCLSDEALPAFWDIYFLLGEPLFGMLVALVLLVNSKERLMEKEMHIDQETKETLPLNENDHVKVAERNATITFSEARNEILVELRGLPKPMRPSDLLALVEITRAYSHKTPSSFNTSYLPFLFGAPSPDSDNHLLDGALSLLISVEDVLSSQVSCRRLHRSPPNLDIEIEGEEEGAVRFFLVDCRPAEQYNAGHLETAFYLDTELMLTNPSEFNISVQVCHLRPSSWMFVLSNIGLKYSPAYSLIPLTFCSVSLHLFCHKFLPSFLAK</sequence>
<dbReference type="InterPro" id="IPR036873">
    <property type="entry name" value="Rhodanese-like_dom_sf"/>
</dbReference>
<protein>
    <submittedName>
        <fullName evidence="4">Rhodanese domain-containing protein</fullName>
    </submittedName>
</protein>
<dbReference type="SUPFAM" id="SSF47923">
    <property type="entry name" value="Ypt/Rab-GAP domain of gyp1p"/>
    <property type="match status" value="1"/>
</dbReference>
<dbReference type="EMBL" id="UYWX01000815">
    <property type="protein sequence ID" value="VDM19095.1"/>
    <property type="molecule type" value="Genomic_DNA"/>
</dbReference>
<feature type="domain" description="Rhodanese" evidence="1">
    <location>
        <begin position="373"/>
        <end position="405"/>
    </location>
</feature>
<dbReference type="InterPro" id="IPR039755">
    <property type="entry name" value="TBC1D23"/>
</dbReference>